<keyword evidence="3" id="KW-1185">Reference proteome</keyword>
<sequence>MLTEIDLDAATARGIISEDQAIRLRNFEAERAQQSLAMAEKFHIFGGLADIMAAAGLAMILFASSEFLSIRKLSILFIIFPPVLLLLYNRISPKHRPCLAFVYSGAAILFTCATVPIAVTDFYGTEPNAVLGIVTGLIPASLCALIFWKSCRFPPIPAYIATLFVMSVMGLFQDFSDTYIADNIAMLIAAVVVLVLAMWFDLTDVRRETERSQTAFWLHCVAGFFLTKAAFGLITGDIFYEDSTARLNVEHIIPFVMIISISLMISLTLDRRSLIFGSLVPSLEILTNIGHQSYALFVVGFFLLLFSVFWNRWRRLLLRLMPVAFVAQLPRTQVVNSGQRPTRRHAELLWIKNRGL</sequence>
<evidence type="ECO:0000313" key="3">
    <source>
        <dbReference type="Proteomes" id="UP001267638"/>
    </source>
</evidence>
<keyword evidence="1" id="KW-0472">Membrane</keyword>
<proteinExistence type="predicted"/>
<dbReference type="Proteomes" id="UP001267638">
    <property type="component" value="Unassembled WGS sequence"/>
</dbReference>
<feature type="transmembrane region" description="Helical" evidence="1">
    <location>
        <begin position="42"/>
        <end position="63"/>
    </location>
</feature>
<evidence type="ECO:0000256" key="1">
    <source>
        <dbReference type="SAM" id="Phobius"/>
    </source>
</evidence>
<reference evidence="2 3" key="1">
    <citation type="submission" date="2023-07" db="EMBL/GenBank/DDBJ databases">
        <title>Sorghum-associated microbial communities from plants grown in Nebraska, USA.</title>
        <authorList>
            <person name="Schachtman D."/>
        </authorList>
    </citation>
    <scope>NUCLEOTIDE SEQUENCE [LARGE SCALE GENOMIC DNA]</scope>
    <source>
        <strain evidence="2 3">4256</strain>
    </source>
</reference>
<evidence type="ECO:0000313" key="2">
    <source>
        <dbReference type="EMBL" id="MDR7153261.1"/>
    </source>
</evidence>
<evidence type="ECO:0008006" key="4">
    <source>
        <dbReference type="Google" id="ProtNLM"/>
    </source>
</evidence>
<feature type="transmembrane region" description="Helical" evidence="1">
    <location>
        <begin position="129"/>
        <end position="148"/>
    </location>
</feature>
<keyword evidence="1" id="KW-0812">Transmembrane</keyword>
<feature type="transmembrane region" description="Helical" evidence="1">
    <location>
        <begin position="69"/>
        <end position="88"/>
    </location>
</feature>
<accession>A0ABU1WVD2</accession>
<dbReference type="EMBL" id="JAVDWV010000001">
    <property type="protein sequence ID" value="MDR7153261.1"/>
    <property type="molecule type" value="Genomic_DNA"/>
</dbReference>
<feature type="transmembrane region" description="Helical" evidence="1">
    <location>
        <begin position="184"/>
        <end position="202"/>
    </location>
</feature>
<gene>
    <name evidence="2" type="ORF">J2W40_000055</name>
</gene>
<feature type="transmembrane region" description="Helical" evidence="1">
    <location>
        <begin position="252"/>
        <end position="269"/>
    </location>
</feature>
<dbReference type="RefSeq" id="WP_310220985.1">
    <property type="nucleotide sequence ID" value="NZ_JAVDWV010000001.1"/>
</dbReference>
<name>A0ABU1WVD2_SPHXE</name>
<feature type="transmembrane region" description="Helical" evidence="1">
    <location>
        <begin position="294"/>
        <end position="313"/>
    </location>
</feature>
<protein>
    <recommendedName>
        <fullName evidence="4">DUF2157 domain-containing protein</fullName>
    </recommendedName>
</protein>
<feature type="transmembrane region" description="Helical" evidence="1">
    <location>
        <begin position="214"/>
        <end position="240"/>
    </location>
</feature>
<keyword evidence="1" id="KW-1133">Transmembrane helix</keyword>
<organism evidence="2 3">
    <name type="scientific">Sphingobium xenophagum</name>
    <dbReference type="NCBI Taxonomy" id="121428"/>
    <lineage>
        <taxon>Bacteria</taxon>
        <taxon>Pseudomonadati</taxon>
        <taxon>Pseudomonadota</taxon>
        <taxon>Alphaproteobacteria</taxon>
        <taxon>Sphingomonadales</taxon>
        <taxon>Sphingomonadaceae</taxon>
        <taxon>Sphingobium</taxon>
    </lineage>
</organism>
<feature type="transmembrane region" description="Helical" evidence="1">
    <location>
        <begin position="100"/>
        <end position="123"/>
    </location>
</feature>
<comment type="caution">
    <text evidence="2">The sequence shown here is derived from an EMBL/GenBank/DDBJ whole genome shotgun (WGS) entry which is preliminary data.</text>
</comment>